<evidence type="ECO:0000313" key="2">
    <source>
        <dbReference type="EMBL" id="KAL3503807.1"/>
    </source>
</evidence>
<proteinExistence type="predicted"/>
<keyword evidence="3" id="KW-1185">Reference proteome</keyword>
<gene>
    <name evidence="2" type="ORF">ACH5RR_033648</name>
</gene>
<comment type="caution">
    <text evidence="2">The sequence shown here is derived from an EMBL/GenBank/DDBJ whole genome shotgun (WGS) entry which is preliminary data.</text>
</comment>
<protein>
    <submittedName>
        <fullName evidence="2">Uncharacterized protein</fullName>
    </submittedName>
</protein>
<organism evidence="2 3">
    <name type="scientific">Cinchona calisaya</name>
    <dbReference type="NCBI Taxonomy" id="153742"/>
    <lineage>
        <taxon>Eukaryota</taxon>
        <taxon>Viridiplantae</taxon>
        <taxon>Streptophyta</taxon>
        <taxon>Embryophyta</taxon>
        <taxon>Tracheophyta</taxon>
        <taxon>Spermatophyta</taxon>
        <taxon>Magnoliopsida</taxon>
        <taxon>eudicotyledons</taxon>
        <taxon>Gunneridae</taxon>
        <taxon>Pentapetalae</taxon>
        <taxon>asterids</taxon>
        <taxon>lamiids</taxon>
        <taxon>Gentianales</taxon>
        <taxon>Rubiaceae</taxon>
        <taxon>Cinchonoideae</taxon>
        <taxon>Cinchoneae</taxon>
        <taxon>Cinchona</taxon>
    </lineage>
</organism>
<feature type="region of interest" description="Disordered" evidence="1">
    <location>
        <begin position="57"/>
        <end position="83"/>
    </location>
</feature>
<evidence type="ECO:0000313" key="3">
    <source>
        <dbReference type="Proteomes" id="UP001630127"/>
    </source>
</evidence>
<evidence type="ECO:0000256" key="1">
    <source>
        <dbReference type="SAM" id="MobiDB-lite"/>
    </source>
</evidence>
<accession>A0ABD2YD69</accession>
<dbReference type="EMBL" id="JBJUIK010000014">
    <property type="protein sequence ID" value="KAL3503807.1"/>
    <property type="molecule type" value="Genomic_DNA"/>
</dbReference>
<reference evidence="2 3" key="1">
    <citation type="submission" date="2024-11" db="EMBL/GenBank/DDBJ databases">
        <title>A near-complete genome assembly of Cinchona calisaya.</title>
        <authorList>
            <person name="Lian D.C."/>
            <person name="Zhao X.W."/>
            <person name="Wei L."/>
        </authorList>
    </citation>
    <scope>NUCLEOTIDE SEQUENCE [LARGE SCALE GENOMIC DNA]</scope>
    <source>
        <tissue evidence="2">Nenye</tissue>
    </source>
</reference>
<dbReference type="Proteomes" id="UP001630127">
    <property type="component" value="Unassembled WGS sequence"/>
</dbReference>
<sequence>MSTLKAQPLRMLIVEDLEKQILELQNQYLKADATDLTCLVEEITSLNLQKVYTASGVKEEEQNDPVYAAGPSRTSNLDNNQDIDEGLGFDECYDIDDRVKDPSFDYPHKLVI</sequence>
<name>A0ABD2YD69_9GENT</name>
<dbReference type="AlphaFoldDB" id="A0ABD2YD69"/>